<dbReference type="Gene3D" id="1.20.58.340">
    <property type="entry name" value="Magnesium transport protein CorA, transmembrane region"/>
    <property type="match status" value="1"/>
</dbReference>
<proteinExistence type="predicted"/>
<dbReference type="Proteomes" id="UP001139104">
    <property type="component" value="Unassembled WGS sequence"/>
</dbReference>
<comment type="caution">
    <text evidence="2">The sequence shown here is derived from an EMBL/GenBank/DDBJ whole genome shotgun (WGS) entry which is preliminary data.</text>
</comment>
<keyword evidence="1" id="KW-0812">Transmembrane</keyword>
<keyword evidence="1" id="KW-1133">Transmembrane helix</keyword>
<evidence type="ECO:0000313" key="3">
    <source>
        <dbReference type="Proteomes" id="UP001139104"/>
    </source>
</evidence>
<feature type="transmembrane region" description="Helical" evidence="1">
    <location>
        <begin position="335"/>
        <end position="357"/>
    </location>
</feature>
<organism evidence="2 3">
    <name type="scientific">Candidatus Rhodoblastus alkanivorans</name>
    <dbReference type="NCBI Taxonomy" id="2954117"/>
    <lineage>
        <taxon>Bacteria</taxon>
        <taxon>Pseudomonadati</taxon>
        <taxon>Pseudomonadota</taxon>
        <taxon>Alphaproteobacteria</taxon>
        <taxon>Hyphomicrobiales</taxon>
        <taxon>Rhodoblastaceae</taxon>
        <taxon>Rhodoblastus</taxon>
    </lineage>
</organism>
<sequence length="540" mass="62933">MRVEQFRQILFWPLQLMPLADKGDVHWRRLDGDPNWMLLDDDFPQDATLYQERHYREFVSFLPHVQRFLYGERSKSARSYGESPLLVYRRTDIKAVRVRAPGEAEPRVLTVDHADVFFFYDADVMIPVIEISAENIDLRVAMNIVNRFGRAYPSAWSEGGEPANCFETVEWLDRDGAPLACADYTTKSKYYESVSRTQTIAIAAHWEFMLRPMVLNRRGAVGAVRYRPLEFHRMPMMTFLAVEDPTLLTRAEFTRLAFAAPPGVEDRLPMSSAFLADFERAHCYDRYFDPGRSDPEWPNMRLMCTPQALVMIGRSGDRGFVDAERGFLGQFRHQFFMLGLIAHFHRAAILMMSNRVVDVISRLERRDSRSVSRFRHDIREISASFLRFTHRYYFCEVSDQAILRDVFRIWRGQMRTEALFQELREEVNDMEAFMEADLLRRQAVTILQLTVVTLFSLTGTITTGFLGMNLFNHADLPTAERIMIFFAVFVPTSLLTFYTVMKSRRLAYFLNVLAMEKTAWPDKLRALAAVWDARRELPTD</sequence>
<keyword evidence="3" id="KW-1185">Reference proteome</keyword>
<feature type="transmembrane region" description="Helical" evidence="1">
    <location>
        <begin position="482"/>
        <end position="501"/>
    </location>
</feature>
<gene>
    <name evidence="2" type="ORF">K2U94_07445</name>
</gene>
<dbReference type="RefSeq" id="WP_243066597.1">
    <property type="nucleotide sequence ID" value="NZ_JAIVFK010000004.1"/>
</dbReference>
<protein>
    <recommendedName>
        <fullName evidence="4">CorA-like Mg2+ transporter protein</fullName>
    </recommendedName>
</protein>
<accession>A0ABS9Z7F5</accession>
<reference evidence="2" key="1">
    <citation type="journal article" date="2022" name="ISME J.">
        <title>Identification of active gaseous-alkane degraders at natural gas seeps.</title>
        <authorList>
            <person name="Farhan Ul Haque M."/>
            <person name="Hernandez M."/>
            <person name="Crombie A.T."/>
            <person name="Murrell J.C."/>
        </authorList>
    </citation>
    <scope>NUCLEOTIDE SEQUENCE</scope>
    <source>
        <strain evidence="2">PC2</strain>
    </source>
</reference>
<dbReference type="EMBL" id="JAIVFP010000001">
    <property type="protein sequence ID" value="MCI4682597.1"/>
    <property type="molecule type" value="Genomic_DNA"/>
</dbReference>
<evidence type="ECO:0000313" key="2">
    <source>
        <dbReference type="EMBL" id="MCI4682597.1"/>
    </source>
</evidence>
<keyword evidence="1" id="KW-0472">Membrane</keyword>
<name>A0ABS9Z7F5_9HYPH</name>
<feature type="transmembrane region" description="Helical" evidence="1">
    <location>
        <begin position="446"/>
        <end position="470"/>
    </location>
</feature>
<evidence type="ECO:0000256" key="1">
    <source>
        <dbReference type="SAM" id="Phobius"/>
    </source>
</evidence>
<evidence type="ECO:0008006" key="4">
    <source>
        <dbReference type="Google" id="ProtNLM"/>
    </source>
</evidence>